<dbReference type="InterPro" id="IPR007110">
    <property type="entry name" value="Ig-like_dom"/>
</dbReference>
<reference evidence="6" key="3">
    <citation type="submission" date="2025-09" db="UniProtKB">
        <authorList>
            <consortium name="Ensembl"/>
        </authorList>
    </citation>
    <scope>IDENTIFICATION</scope>
</reference>
<dbReference type="GO" id="GO:0005886">
    <property type="term" value="C:plasma membrane"/>
    <property type="evidence" value="ECO:0007669"/>
    <property type="project" value="InterPro"/>
</dbReference>
<evidence type="ECO:0000313" key="6">
    <source>
        <dbReference type="Ensembl" id="ENSGAGP00000000965.1"/>
    </source>
</evidence>
<keyword evidence="3" id="KW-0472">Membrane</keyword>
<reference evidence="7" key="1">
    <citation type="journal article" date="2017" name="PLoS ONE">
        <title>The Agassiz's desert tortoise genome provides a resource for the conservation of a threatened species.</title>
        <authorList>
            <person name="Tollis M."/>
            <person name="DeNardo D.F."/>
            <person name="Cornelius J.A."/>
            <person name="Dolby G.A."/>
            <person name="Edwards T."/>
            <person name="Henen B.T."/>
            <person name="Karl A.E."/>
            <person name="Murphy R.W."/>
            <person name="Kusumi K."/>
        </authorList>
    </citation>
    <scope>NUCLEOTIDE SEQUENCE [LARGE SCALE GENOMIC DNA]</scope>
</reference>
<dbReference type="Ensembl" id="ENSGAGT00000001090.1">
    <property type="protein sequence ID" value="ENSGAGP00000000965.1"/>
    <property type="gene ID" value="ENSGAGG00000000786.1"/>
</dbReference>
<feature type="signal peptide" evidence="4">
    <location>
        <begin position="1"/>
        <end position="22"/>
    </location>
</feature>
<sequence>MTASPGMWVNRIVLHVFLVVLSLDVCQVYENVIGNCTVELQVTRGYRYDGKPGDSLSIECPVKYCTEKPAMNWCKIEGKHCLLLKNESNMHTAWAEGKVFVLNFVPVHQNNSGLYRCRATMGSLSSQSHSVTVHVQEVTANAPTNPPSKEFAGATNVTEAPQGPSNNNKKWIIYALPSLGALCLFILVCLCLLCCLRWHQVKPKTTPVTSQKEMNMVSGSTCAPDHTDRTIHDPSEGSTLYYCSMASLQQPSNNSTIYDNHVPHWNGSRAATGNACDSAAVDSYQPSYEGEDVLVYASLNHSSIIEKLPRKEQDVEIELTEYATVCVKK</sequence>
<evidence type="ECO:0000256" key="4">
    <source>
        <dbReference type="SAM" id="SignalP"/>
    </source>
</evidence>
<accession>A0A452GHC3</accession>
<keyword evidence="7" id="KW-1185">Reference proteome</keyword>
<evidence type="ECO:0000256" key="2">
    <source>
        <dbReference type="SAM" id="MobiDB-lite"/>
    </source>
</evidence>
<dbReference type="SMART" id="SM00409">
    <property type="entry name" value="IG"/>
    <property type="match status" value="1"/>
</dbReference>
<feature type="transmembrane region" description="Helical" evidence="3">
    <location>
        <begin position="171"/>
        <end position="196"/>
    </location>
</feature>
<evidence type="ECO:0000313" key="7">
    <source>
        <dbReference type="Proteomes" id="UP000291020"/>
    </source>
</evidence>
<dbReference type="InterPro" id="IPR003599">
    <property type="entry name" value="Ig_sub"/>
</dbReference>
<dbReference type="Pfam" id="PF00047">
    <property type="entry name" value="ig"/>
    <property type="match status" value="1"/>
</dbReference>
<keyword evidence="1" id="KW-0393">Immunoglobulin domain</keyword>
<keyword evidence="3" id="KW-0812">Transmembrane</keyword>
<evidence type="ECO:0000256" key="1">
    <source>
        <dbReference type="ARBA" id="ARBA00023319"/>
    </source>
</evidence>
<keyword evidence="3" id="KW-1133">Transmembrane helix</keyword>
<dbReference type="PANTHER" id="PTHR37996">
    <property type="entry name" value="B- AND T-LYMPHOCYTE ATTENUATOR"/>
    <property type="match status" value="1"/>
</dbReference>
<dbReference type="Proteomes" id="UP000291020">
    <property type="component" value="Unassembled WGS sequence"/>
</dbReference>
<proteinExistence type="predicted"/>
<dbReference type="GO" id="GO:0038023">
    <property type="term" value="F:signaling receptor activity"/>
    <property type="evidence" value="ECO:0007669"/>
    <property type="project" value="InterPro"/>
</dbReference>
<dbReference type="GO" id="GO:0002768">
    <property type="term" value="P:immune response-regulating cell surface receptor signaling pathway"/>
    <property type="evidence" value="ECO:0007669"/>
    <property type="project" value="InterPro"/>
</dbReference>
<dbReference type="PANTHER" id="PTHR37996:SF1">
    <property type="entry name" value="B- AND T-LYMPHOCYTE ATTENUATOR"/>
    <property type="match status" value="1"/>
</dbReference>
<dbReference type="Gene3D" id="2.60.40.10">
    <property type="entry name" value="Immunoglobulins"/>
    <property type="match status" value="1"/>
</dbReference>
<dbReference type="PROSITE" id="PS50835">
    <property type="entry name" value="IG_LIKE"/>
    <property type="match status" value="1"/>
</dbReference>
<dbReference type="InterPro" id="IPR013151">
    <property type="entry name" value="Immunoglobulin_dom"/>
</dbReference>
<organism evidence="6 7">
    <name type="scientific">Gopherus agassizii</name>
    <name type="common">Agassiz's desert tortoise</name>
    <dbReference type="NCBI Taxonomy" id="38772"/>
    <lineage>
        <taxon>Eukaryota</taxon>
        <taxon>Metazoa</taxon>
        <taxon>Chordata</taxon>
        <taxon>Craniata</taxon>
        <taxon>Vertebrata</taxon>
        <taxon>Euteleostomi</taxon>
        <taxon>Archelosauria</taxon>
        <taxon>Testudinata</taxon>
        <taxon>Testudines</taxon>
        <taxon>Cryptodira</taxon>
        <taxon>Durocryptodira</taxon>
        <taxon>Testudinoidea</taxon>
        <taxon>Testudinidae</taxon>
        <taxon>Gopherus</taxon>
    </lineage>
</organism>
<dbReference type="InterPro" id="IPR036179">
    <property type="entry name" value="Ig-like_dom_sf"/>
</dbReference>
<protein>
    <recommendedName>
        <fullName evidence="5">Ig-like domain-containing protein</fullName>
    </recommendedName>
</protein>
<reference evidence="6" key="2">
    <citation type="submission" date="2025-08" db="UniProtKB">
        <authorList>
            <consortium name="Ensembl"/>
        </authorList>
    </citation>
    <scope>IDENTIFICATION</scope>
</reference>
<dbReference type="InterPro" id="IPR039257">
    <property type="entry name" value="BTLA"/>
</dbReference>
<dbReference type="AlphaFoldDB" id="A0A452GHC3"/>
<feature type="region of interest" description="Disordered" evidence="2">
    <location>
        <begin position="140"/>
        <end position="163"/>
    </location>
</feature>
<dbReference type="SUPFAM" id="SSF48726">
    <property type="entry name" value="Immunoglobulin"/>
    <property type="match status" value="1"/>
</dbReference>
<feature type="domain" description="Ig-like" evidence="5">
    <location>
        <begin position="53"/>
        <end position="134"/>
    </location>
</feature>
<keyword evidence="4" id="KW-0732">Signal</keyword>
<feature type="chain" id="PRO_5019012268" description="Ig-like domain-containing protein" evidence="4">
    <location>
        <begin position="23"/>
        <end position="329"/>
    </location>
</feature>
<evidence type="ECO:0000256" key="3">
    <source>
        <dbReference type="SAM" id="Phobius"/>
    </source>
</evidence>
<evidence type="ECO:0000259" key="5">
    <source>
        <dbReference type="PROSITE" id="PS50835"/>
    </source>
</evidence>
<dbReference type="InterPro" id="IPR013783">
    <property type="entry name" value="Ig-like_fold"/>
</dbReference>
<name>A0A452GHC3_9SAUR</name>
<dbReference type="STRING" id="38772.ENSGAGP00000000965"/>